<dbReference type="InterPro" id="IPR016130">
    <property type="entry name" value="Tyr_Pase_AS"/>
</dbReference>
<evidence type="ECO:0000259" key="2">
    <source>
        <dbReference type="PROSITE" id="PS50056"/>
    </source>
</evidence>
<sequence length="220" mass="24818">MATRKHKAEKSLDPSGPNDSDEHLVQLPGIRRFLISLTGKTFERALLWRLDWFNFLKVLGLSAWGYRSDAVYIVCSQIMQPRGLIGLGEDTLDCSYAEMKEVFEILAAEDSYPVLVHCTQGKDRTGIVVLLVLLLMGVVPEDVISDDYVKSESELVAELEERMKEICALGLSEDYARCPPGFTSAIKSQLDLKYGGVSGYLFFLGIDHEKQERIRRRLLL</sequence>
<dbReference type="OrthoDB" id="9988524at2759"/>
<dbReference type="Pfam" id="PF13350">
    <property type="entry name" value="Y_phosphatase3"/>
    <property type="match status" value="1"/>
</dbReference>
<dbReference type="PROSITE" id="PS50056">
    <property type="entry name" value="TYR_PHOSPHATASE_2"/>
    <property type="match status" value="1"/>
</dbReference>
<keyword evidence="4" id="KW-1185">Reference proteome</keyword>
<dbReference type="InterPro" id="IPR026893">
    <property type="entry name" value="Tyr/Ser_Pase_IphP-type"/>
</dbReference>
<dbReference type="GO" id="GO:0004721">
    <property type="term" value="F:phosphoprotein phosphatase activity"/>
    <property type="evidence" value="ECO:0007669"/>
    <property type="project" value="InterPro"/>
</dbReference>
<evidence type="ECO:0000313" key="4">
    <source>
        <dbReference type="Proteomes" id="UP000266188"/>
    </source>
</evidence>
<dbReference type="InterPro" id="IPR000387">
    <property type="entry name" value="Tyr_Pase_dom"/>
</dbReference>
<feature type="region of interest" description="Disordered" evidence="1">
    <location>
        <begin position="1"/>
        <end position="23"/>
    </location>
</feature>
<evidence type="ECO:0000313" key="3">
    <source>
        <dbReference type="EMBL" id="RJE26574.1"/>
    </source>
</evidence>
<dbReference type="InterPro" id="IPR029021">
    <property type="entry name" value="Prot-tyrosine_phosphatase-like"/>
</dbReference>
<protein>
    <submittedName>
        <fullName evidence="3">Tyrosine serine protein phosphatase</fullName>
    </submittedName>
</protein>
<reference evidence="4" key="1">
    <citation type="submission" date="2017-02" db="EMBL/GenBank/DDBJ databases">
        <authorList>
            <person name="Tafer H."/>
            <person name="Lopandic K."/>
        </authorList>
    </citation>
    <scope>NUCLEOTIDE SEQUENCE [LARGE SCALE GENOMIC DNA]</scope>
    <source>
        <strain evidence="4">CBS 366.77</strain>
    </source>
</reference>
<gene>
    <name evidence="3" type="ORF">PHISCL_01086</name>
</gene>
<evidence type="ECO:0000256" key="1">
    <source>
        <dbReference type="SAM" id="MobiDB-lite"/>
    </source>
</evidence>
<dbReference type="STRING" id="2070753.A0A3A3A4B8"/>
<dbReference type="Proteomes" id="UP000266188">
    <property type="component" value="Unassembled WGS sequence"/>
</dbReference>
<name>A0A3A3A4B8_9EURO</name>
<accession>A0A3A3A4B8</accession>
<dbReference type="PANTHER" id="PTHR31126">
    <property type="entry name" value="TYROSINE-PROTEIN PHOSPHATASE"/>
    <property type="match status" value="1"/>
</dbReference>
<proteinExistence type="predicted"/>
<dbReference type="EMBL" id="MVGC01000019">
    <property type="protein sequence ID" value="RJE26574.1"/>
    <property type="molecule type" value="Genomic_DNA"/>
</dbReference>
<comment type="caution">
    <text evidence="3">The sequence shown here is derived from an EMBL/GenBank/DDBJ whole genome shotgun (WGS) entry which is preliminary data.</text>
</comment>
<dbReference type="SUPFAM" id="SSF52799">
    <property type="entry name" value="(Phosphotyrosine protein) phosphatases II"/>
    <property type="match status" value="1"/>
</dbReference>
<dbReference type="PANTHER" id="PTHR31126:SF10">
    <property type="entry name" value="PROTEIN PHOSPHATASE, PUTATIVE (AFU_ORTHOLOGUE AFUA_6G06650)-RELATED"/>
    <property type="match status" value="1"/>
</dbReference>
<organism evidence="3 4">
    <name type="scientific">Aspergillus sclerotialis</name>
    <dbReference type="NCBI Taxonomy" id="2070753"/>
    <lineage>
        <taxon>Eukaryota</taxon>
        <taxon>Fungi</taxon>
        <taxon>Dikarya</taxon>
        <taxon>Ascomycota</taxon>
        <taxon>Pezizomycotina</taxon>
        <taxon>Eurotiomycetes</taxon>
        <taxon>Eurotiomycetidae</taxon>
        <taxon>Eurotiales</taxon>
        <taxon>Aspergillaceae</taxon>
        <taxon>Aspergillus</taxon>
        <taxon>Aspergillus subgen. Polypaecilum</taxon>
    </lineage>
</organism>
<dbReference type="AlphaFoldDB" id="A0A3A3A4B8"/>
<dbReference type="Gene3D" id="3.90.190.10">
    <property type="entry name" value="Protein tyrosine phosphatase superfamily"/>
    <property type="match status" value="1"/>
</dbReference>
<dbReference type="PROSITE" id="PS00383">
    <property type="entry name" value="TYR_PHOSPHATASE_1"/>
    <property type="match status" value="1"/>
</dbReference>
<feature type="domain" description="Tyrosine specific protein phosphatases" evidence="2">
    <location>
        <begin position="100"/>
        <end position="144"/>
    </location>
</feature>